<dbReference type="GO" id="GO:0006508">
    <property type="term" value="P:proteolysis"/>
    <property type="evidence" value="ECO:0007669"/>
    <property type="project" value="InterPro"/>
</dbReference>
<evidence type="ECO:0000313" key="3">
    <source>
        <dbReference type="EMBL" id="GAG35039.1"/>
    </source>
</evidence>
<dbReference type="InterPro" id="IPR002469">
    <property type="entry name" value="Peptidase_S9B_N"/>
</dbReference>
<dbReference type="InterPro" id="IPR011042">
    <property type="entry name" value="6-blade_b-propeller_TolB-like"/>
</dbReference>
<accession>X0WVQ0</accession>
<feature type="non-terminal residue" evidence="3">
    <location>
        <position position="144"/>
    </location>
</feature>
<dbReference type="Pfam" id="PF07676">
    <property type="entry name" value="PD40"/>
    <property type="match status" value="1"/>
</dbReference>
<feature type="domain" description="Dipeptidylpeptidase IV N-terminal" evidence="2">
    <location>
        <begin position="22"/>
        <end position="81"/>
    </location>
</feature>
<protein>
    <recommendedName>
        <fullName evidence="2">Dipeptidylpeptidase IV N-terminal domain-containing protein</fullName>
    </recommendedName>
</protein>
<dbReference type="InterPro" id="IPR011659">
    <property type="entry name" value="WD40"/>
</dbReference>
<reference evidence="3" key="1">
    <citation type="journal article" date="2014" name="Front. Microbiol.">
        <title>High frequency of phylogenetically diverse reductive dehalogenase-homologous genes in deep subseafloor sedimentary metagenomes.</title>
        <authorList>
            <person name="Kawai M."/>
            <person name="Futagami T."/>
            <person name="Toyoda A."/>
            <person name="Takaki Y."/>
            <person name="Nishi S."/>
            <person name="Hori S."/>
            <person name="Arai W."/>
            <person name="Tsubouchi T."/>
            <person name="Morono Y."/>
            <person name="Uchiyama I."/>
            <person name="Ito T."/>
            <person name="Fujiyama A."/>
            <person name="Inagaki F."/>
            <person name="Takami H."/>
        </authorList>
    </citation>
    <scope>NUCLEOTIDE SEQUENCE</scope>
    <source>
        <strain evidence="3">Expedition CK06-06</strain>
    </source>
</reference>
<dbReference type="PANTHER" id="PTHR36842">
    <property type="entry name" value="PROTEIN TOLB HOMOLOG"/>
    <property type="match status" value="1"/>
</dbReference>
<proteinExistence type="inferred from homology"/>
<sequence length="144" mass="16280">MSWSPDGRLIAFCGRDTDKRTGVFLISVKTGEVKLLVPLEAVHADPTWSPDSKSIAYGYKTDVYVVNIEDGKPQRITPTPEQDEYKRSQVRPVFAPDGRSVAYIVGQRILATTIDGKETREIFHLKNKNFIDTFDWSPDGRHIV</sequence>
<dbReference type="Gene3D" id="2.120.10.30">
    <property type="entry name" value="TolB, C-terminal domain"/>
    <property type="match status" value="1"/>
</dbReference>
<dbReference type="EMBL" id="BARS01046977">
    <property type="protein sequence ID" value="GAG35039.1"/>
    <property type="molecule type" value="Genomic_DNA"/>
</dbReference>
<dbReference type="PANTHER" id="PTHR36842:SF1">
    <property type="entry name" value="PROTEIN TOLB"/>
    <property type="match status" value="1"/>
</dbReference>
<name>X0WVQ0_9ZZZZ</name>
<comment type="caution">
    <text evidence="3">The sequence shown here is derived from an EMBL/GenBank/DDBJ whole genome shotgun (WGS) entry which is preliminary data.</text>
</comment>
<comment type="similarity">
    <text evidence="1">Belongs to the TolB family.</text>
</comment>
<evidence type="ECO:0000259" key="2">
    <source>
        <dbReference type="Pfam" id="PF00930"/>
    </source>
</evidence>
<gene>
    <name evidence="3" type="ORF">S01H1_70631</name>
</gene>
<dbReference type="AlphaFoldDB" id="X0WVQ0"/>
<dbReference type="Pfam" id="PF00930">
    <property type="entry name" value="DPPIV_N"/>
    <property type="match status" value="1"/>
</dbReference>
<evidence type="ECO:0000256" key="1">
    <source>
        <dbReference type="ARBA" id="ARBA00009820"/>
    </source>
</evidence>
<organism evidence="3">
    <name type="scientific">marine sediment metagenome</name>
    <dbReference type="NCBI Taxonomy" id="412755"/>
    <lineage>
        <taxon>unclassified sequences</taxon>
        <taxon>metagenomes</taxon>
        <taxon>ecological metagenomes</taxon>
    </lineage>
</organism>
<dbReference type="SUPFAM" id="SSF82171">
    <property type="entry name" value="DPP6 N-terminal domain-like"/>
    <property type="match status" value="1"/>
</dbReference>